<dbReference type="GO" id="GO:0003677">
    <property type="term" value="F:DNA binding"/>
    <property type="evidence" value="ECO:0007669"/>
    <property type="project" value="UniProtKB-KW"/>
</dbReference>
<dbReference type="Pfam" id="PF01381">
    <property type="entry name" value="HTH_3"/>
    <property type="match status" value="1"/>
</dbReference>
<dbReference type="SUPFAM" id="SSF47413">
    <property type="entry name" value="lambda repressor-like DNA-binding domains"/>
    <property type="match status" value="1"/>
</dbReference>
<organism evidence="3">
    <name type="scientific">uncultured Caudovirales phage</name>
    <dbReference type="NCBI Taxonomy" id="2100421"/>
    <lineage>
        <taxon>Viruses</taxon>
        <taxon>Duplodnaviria</taxon>
        <taxon>Heunggongvirae</taxon>
        <taxon>Uroviricota</taxon>
        <taxon>Caudoviricetes</taxon>
        <taxon>Peduoviridae</taxon>
        <taxon>Maltschvirus</taxon>
        <taxon>Maltschvirus maltsch</taxon>
    </lineage>
</organism>
<proteinExistence type="predicted"/>
<dbReference type="PANTHER" id="PTHR46558:SF11">
    <property type="entry name" value="HTH-TYPE TRANSCRIPTIONAL REGULATOR XRE"/>
    <property type="match status" value="1"/>
</dbReference>
<sequence>MLSKRLKSVRKNKGLTQEELAKRVKTTKGTISNYENGHSTPSNEMLKDLADALNTTTDYLLGRTEKISSEQVEYDFNDPDLQIAFKDASDFSEEARQETINFINYIKQKEKMKGRKSKD</sequence>
<dbReference type="PROSITE" id="PS50943">
    <property type="entry name" value="HTH_CROC1"/>
    <property type="match status" value="1"/>
</dbReference>
<dbReference type="PANTHER" id="PTHR46558">
    <property type="entry name" value="TRACRIPTIONAL REGULATORY PROTEIN-RELATED-RELATED"/>
    <property type="match status" value="1"/>
</dbReference>
<protein>
    <submittedName>
        <fullName evidence="3">Putative immunity repressor protein</fullName>
    </submittedName>
</protein>
<dbReference type="SMART" id="SM00530">
    <property type="entry name" value="HTH_XRE"/>
    <property type="match status" value="1"/>
</dbReference>
<accession>A0A2H4J6F9</accession>
<dbReference type="InterPro" id="IPR010982">
    <property type="entry name" value="Lambda_DNA-bd_dom_sf"/>
</dbReference>
<keyword evidence="1" id="KW-0238">DNA-binding</keyword>
<dbReference type="EMBL" id="MF417903">
    <property type="protein sequence ID" value="ASN70189.1"/>
    <property type="molecule type" value="Genomic_DNA"/>
</dbReference>
<dbReference type="InterPro" id="IPR001387">
    <property type="entry name" value="Cro/C1-type_HTH"/>
</dbReference>
<dbReference type="CDD" id="cd00093">
    <property type="entry name" value="HTH_XRE"/>
    <property type="match status" value="1"/>
</dbReference>
<reference evidence="3" key="1">
    <citation type="submission" date="2017-06" db="EMBL/GenBank/DDBJ databases">
        <title>Novel phages from South African skin metaviromes.</title>
        <authorList>
            <person name="van Zyl L.J."/>
            <person name="Abrahams Y."/>
            <person name="Stander E.A."/>
            <person name="Kirby B.M."/>
            <person name="Clavaud C."/>
            <person name="Farcet C."/>
            <person name="Breton L."/>
            <person name="Trindade M.I."/>
        </authorList>
    </citation>
    <scope>NUCLEOTIDE SEQUENCE</scope>
</reference>
<evidence type="ECO:0000256" key="1">
    <source>
        <dbReference type="ARBA" id="ARBA00023125"/>
    </source>
</evidence>
<dbReference type="Gene3D" id="1.10.260.40">
    <property type="entry name" value="lambda repressor-like DNA-binding domains"/>
    <property type="match status" value="1"/>
</dbReference>
<feature type="domain" description="HTH cro/C1-type" evidence="2">
    <location>
        <begin position="6"/>
        <end position="60"/>
    </location>
</feature>
<name>A0A2H4J6F9_9CAUD</name>
<evidence type="ECO:0000259" key="2">
    <source>
        <dbReference type="PROSITE" id="PS50943"/>
    </source>
</evidence>
<gene>
    <name evidence="3" type="ORF">10F3_4</name>
</gene>
<evidence type="ECO:0000313" key="3">
    <source>
        <dbReference type="EMBL" id="ASN70189.1"/>
    </source>
</evidence>